<proteinExistence type="predicted"/>
<dbReference type="RefSeq" id="WP_269462766.1">
    <property type="nucleotide sequence ID" value="NZ_CBCSKE010000011.1"/>
</dbReference>
<keyword evidence="2" id="KW-1185">Reference proteome</keyword>
<reference evidence="2" key="1">
    <citation type="submission" date="2018-02" db="EMBL/GenBank/DDBJ databases">
        <authorList>
            <person name="Seth-Smith MB H."/>
            <person name="Seth-Smith H."/>
        </authorList>
    </citation>
    <scope>NUCLEOTIDE SEQUENCE [LARGE SCALE GENOMIC DNA]</scope>
</reference>
<organism evidence="1 2">
    <name type="scientific">Mycobacterium basiliense</name>
    <dbReference type="NCBI Taxonomy" id="2094119"/>
    <lineage>
        <taxon>Bacteria</taxon>
        <taxon>Bacillati</taxon>
        <taxon>Actinomycetota</taxon>
        <taxon>Actinomycetes</taxon>
        <taxon>Mycobacteriales</taxon>
        <taxon>Mycobacteriaceae</taxon>
        <taxon>Mycobacterium</taxon>
    </lineage>
</organism>
<evidence type="ECO:0000313" key="1">
    <source>
        <dbReference type="EMBL" id="VDM90000.1"/>
    </source>
</evidence>
<dbReference type="Proteomes" id="UP000269998">
    <property type="component" value="Chromosome"/>
</dbReference>
<evidence type="ECO:0000313" key="2">
    <source>
        <dbReference type="Proteomes" id="UP000269998"/>
    </source>
</evidence>
<name>A0A447GHM7_9MYCO</name>
<sequence length="42" mass="4683">MIQSSYTAADALLHTAACIEQMRNEFARVRDAAPDRNGQGFR</sequence>
<dbReference type="AlphaFoldDB" id="A0A447GHM7"/>
<accession>A0A447GHM7</accession>
<dbReference type="EMBL" id="LR130759">
    <property type="protein sequence ID" value="VDM90000.1"/>
    <property type="molecule type" value="Genomic_DNA"/>
</dbReference>
<protein>
    <submittedName>
        <fullName evidence="1">Uncharacterized protein</fullName>
    </submittedName>
</protein>
<dbReference type="KEGG" id="mbai:MB901379_03593"/>
<gene>
    <name evidence="1" type="ORF">MB901379_03593</name>
</gene>